<dbReference type="RefSeq" id="WP_209705994.1">
    <property type="nucleotide sequence ID" value="NZ_JAFIDA010000001.1"/>
</dbReference>
<dbReference type="AlphaFoldDB" id="A0A940PUI8"/>
<evidence type="ECO:0000313" key="4">
    <source>
        <dbReference type="Proteomes" id="UP000675163"/>
    </source>
</evidence>
<accession>A0A940PUI8</accession>
<evidence type="ECO:0000256" key="1">
    <source>
        <dbReference type="SAM" id="Phobius"/>
    </source>
</evidence>
<keyword evidence="1" id="KW-0472">Membrane</keyword>
<comment type="caution">
    <text evidence="3">The sequence shown here is derived from an EMBL/GenBank/DDBJ whole genome shotgun (WGS) entry which is preliminary data.</text>
</comment>
<dbReference type="Proteomes" id="UP000675163">
    <property type="component" value="Unassembled WGS sequence"/>
</dbReference>
<feature type="domain" description="DUF2510" evidence="2">
    <location>
        <begin position="6"/>
        <end position="35"/>
    </location>
</feature>
<proteinExistence type="predicted"/>
<dbReference type="EMBL" id="JAFIDA010000001">
    <property type="protein sequence ID" value="MBP1327207.1"/>
    <property type="molecule type" value="Genomic_DNA"/>
</dbReference>
<dbReference type="InterPro" id="IPR018929">
    <property type="entry name" value="DUF2510"/>
</dbReference>
<organism evidence="3 4">
    <name type="scientific">Leucobacter exalbidus</name>
    <dbReference type="NCBI Taxonomy" id="662960"/>
    <lineage>
        <taxon>Bacteria</taxon>
        <taxon>Bacillati</taxon>
        <taxon>Actinomycetota</taxon>
        <taxon>Actinomycetes</taxon>
        <taxon>Micrococcales</taxon>
        <taxon>Microbacteriaceae</taxon>
        <taxon>Leucobacter</taxon>
    </lineage>
</organism>
<keyword evidence="1" id="KW-1133">Transmembrane helix</keyword>
<name>A0A940PUI8_9MICO</name>
<reference evidence="3" key="1">
    <citation type="submission" date="2021-02" db="EMBL/GenBank/DDBJ databases">
        <title>Sequencing the genomes of 1000 actinobacteria strains.</title>
        <authorList>
            <person name="Klenk H.-P."/>
        </authorList>
    </citation>
    <scope>NUCLEOTIDE SEQUENCE</scope>
    <source>
        <strain evidence="3">DSM 22850</strain>
    </source>
</reference>
<evidence type="ECO:0000313" key="3">
    <source>
        <dbReference type="EMBL" id="MBP1327207.1"/>
    </source>
</evidence>
<sequence>MMSAAPGWYPDDSGTIRYWDGGQWTEHTQPAAAPAVPDAVQYEAPQYEAPAAPQYEAPAALQYEAPAAPEYEAPAAPQYVAPQAEVQAYENPQYAAPQYVQQPVYQQAYPQQIVGTGAANGVATAGFVVGLVAVFLPLFFGFGAGVTGLVLSIVGVSKSRITGTGKGLAIAGIVLSAVAIVFIL</sequence>
<feature type="transmembrane region" description="Helical" evidence="1">
    <location>
        <begin position="167"/>
        <end position="183"/>
    </location>
</feature>
<dbReference type="Pfam" id="PF10708">
    <property type="entry name" value="DUF2510"/>
    <property type="match status" value="1"/>
</dbReference>
<keyword evidence="4" id="KW-1185">Reference proteome</keyword>
<evidence type="ECO:0000259" key="2">
    <source>
        <dbReference type="Pfam" id="PF10708"/>
    </source>
</evidence>
<gene>
    <name evidence="3" type="ORF">JOF28_002439</name>
</gene>
<feature type="transmembrane region" description="Helical" evidence="1">
    <location>
        <begin position="127"/>
        <end position="155"/>
    </location>
</feature>
<keyword evidence="1" id="KW-0812">Transmembrane</keyword>
<protein>
    <recommendedName>
        <fullName evidence="2">DUF2510 domain-containing protein</fullName>
    </recommendedName>
</protein>